<comment type="caution">
    <text evidence="1">The sequence shown here is derived from an EMBL/GenBank/DDBJ whole genome shotgun (WGS) entry which is preliminary data.</text>
</comment>
<sequence length="45" mass="5288">MNAAIRAFLHARRGRVLTAAERRRYQELRAEWVATVRRDRHGQAA</sequence>
<gene>
    <name evidence="1" type="ORF">FHS38_004077</name>
</gene>
<proteinExistence type="predicted"/>
<evidence type="ECO:0000313" key="2">
    <source>
        <dbReference type="Proteomes" id="UP000556436"/>
    </source>
</evidence>
<organism evidence="1 2">
    <name type="scientific">Streptomyces netropsis</name>
    <name type="common">Streptoverticillium netropsis</name>
    <dbReference type="NCBI Taxonomy" id="55404"/>
    <lineage>
        <taxon>Bacteria</taxon>
        <taxon>Bacillati</taxon>
        <taxon>Actinomycetota</taxon>
        <taxon>Actinomycetes</taxon>
        <taxon>Kitasatosporales</taxon>
        <taxon>Streptomycetaceae</taxon>
        <taxon>Streptomyces</taxon>
    </lineage>
</organism>
<dbReference type="EMBL" id="JACHJG010000008">
    <property type="protein sequence ID" value="MBB4888009.1"/>
    <property type="molecule type" value="Genomic_DNA"/>
</dbReference>
<dbReference type="RefSeq" id="WP_229822642.1">
    <property type="nucleotide sequence ID" value="NZ_BMRW01000008.1"/>
</dbReference>
<name>A0A7W7LD49_STRNE</name>
<accession>A0A7W7LD49</accession>
<reference evidence="1 2" key="1">
    <citation type="submission" date="2020-08" db="EMBL/GenBank/DDBJ databases">
        <title>Genomic Encyclopedia of Type Strains, Phase III (KMG-III): the genomes of soil and plant-associated and newly described type strains.</title>
        <authorList>
            <person name="Whitman W."/>
        </authorList>
    </citation>
    <scope>NUCLEOTIDE SEQUENCE [LARGE SCALE GENOMIC DNA]</scope>
    <source>
        <strain evidence="1 2">CECT 3265</strain>
    </source>
</reference>
<dbReference type="AlphaFoldDB" id="A0A7W7LD49"/>
<dbReference type="Proteomes" id="UP000556436">
    <property type="component" value="Unassembled WGS sequence"/>
</dbReference>
<protein>
    <submittedName>
        <fullName evidence="1">Uncharacterized protein</fullName>
    </submittedName>
</protein>
<evidence type="ECO:0000313" key="1">
    <source>
        <dbReference type="EMBL" id="MBB4888009.1"/>
    </source>
</evidence>
<keyword evidence="2" id="KW-1185">Reference proteome</keyword>